<dbReference type="PANTHER" id="PTHR34699">
    <property type="match status" value="1"/>
</dbReference>
<evidence type="ECO:0000256" key="4">
    <source>
        <dbReference type="ARBA" id="ARBA00022741"/>
    </source>
</evidence>
<keyword evidence="8" id="KW-0464">Manganese</keyword>
<dbReference type="InterPro" id="IPR026533">
    <property type="entry name" value="NTPase/PRRC1"/>
</dbReference>
<evidence type="ECO:0000256" key="1">
    <source>
        <dbReference type="ARBA" id="ARBA00001936"/>
    </source>
</evidence>
<dbReference type="PANTHER" id="PTHR34699:SF2">
    <property type="entry name" value="NON-CANONICAL PURINE NTP PHOSPHATASE_PRRC1 DOMAIN-CONTAINING PROTEIN"/>
    <property type="match status" value="1"/>
</dbReference>
<evidence type="ECO:0000256" key="7">
    <source>
        <dbReference type="ARBA" id="ARBA00023080"/>
    </source>
</evidence>
<evidence type="ECO:0000256" key="2">
    <source>
        <dbReference type="ARBA" id="ARBA00001946"/>
    </source>
</evidence>
<protein>
    <recommendedName>
        <fullName evidence="9">inosine/xanthosine triphosphatase</fullName>
        <ecNumber evidence="9">3.6.1.73</ecNumber>
    </recommendedName>
</protein>
<evidence type="ECO:0000256" key="5">
    <source>
        <dbReference type="ARBA" id="ARBA00022801"/>
    </source>
</evidence>
<gene>
    <name evidence="13" type="ORF">L2716_11325</name>
</gene>
<dbReference type="RefSeq" id="WP_236334653.1">
    <property type="nucleotide sequence ID" value="NZ_JAKIJS010000001.1"/>
</dbReference>
<proteinExistence type="predicted"/>
<comment type="cofactor">
    <cofactor evidence="2">
        <name>Mg(2+)</name>
        <dbReference type="ChEBI" id="CHEBI:18420"/>
    </cofactor>
</comment>
<comment type="cofactor">
    <cofactor evidence="1">
        <name>Mn(2+)</name>
        <dbReference type="ChEBI" id="CHEBI:29035"/>
    </cofactor>
</comment>
<dbReference type="Gene3D" id="3.90.950.10">
    <property type="match status" value="1"/>
</dbReference>
<dbReference type="EMBL" id="JAKIJS010000001">
    <property type="protein sequence ID" value="MCF6138318.1"/>
    <property type="molecule type" value="Genomic_DNA"/>
</dbReference>
<keyword evidence="6" id="KW-0460">Magnesium</keyword>
<evidence type="ECO:0000256" key="8">
    <source>
        <dbReference type="ARBA" id="ARBA00023211"/>
    </source>
</evidence>
<evidence type="ECO:0000256" key="9">
    <source>
        <dbReference type="ARBA" id="ARBA00038901"/>
    </source>
</evidence>
<feature type="domain" description="Non-canonical purine NTP phosphatase/PRRC1" evidence="12">
    <location>
        <begin position="6"/>
        <end position="157"/>
    </location>
</feature>
<dbReference type="Pfam" id="PF01931">
    <property type="entry name" value="NTPase_I-T"/>
    <property type="match status" value="1"/>
</dbReference>
<evidence type="ECO:0000313" key="13">
    <source>
        <dbReference type="EMBL" id="MCF6138318.1"/>
    </source>
</evidence>
<keyword evidence="14" id="KW-1185">Reference proteome</keyword>
<dbReference type="SUPFAM" id="SSF52972">
    <property type="entry name" value="ITPase-like"/>
    <property type="match status" value="1"/>
</dbReference>
<keyword evidence="7" id="KW-0546">Nucleotide metabolism</keyword>
<comment type="catalytic activity">
    <reaction evidence="10">
        <text>ITP + H2O = IDP + phosphate + H(+)</text>
        <dbReference type="Rhea" id="RHEA:28330"/>
        <dbReference type="ChEBI" id="CHEBI:15377"/>
        <dbReference type="ChEBI" id="CHEBI:15378"/>
        <dbReference type="ChEBI" id="CHEBI:43474"/>
        <dbReference type="ChEBI" id="CHEBI:58280"/>
        <dbReference type="ChEBI" id="CHEBI:61402"/>
        <dbReference type="EC" id="3.6.1.73"/>
    </reaction>
</comment>
<evidence type="ECO:0000256" key="3">
    <source>
        <dbReference type="ARBA" id="ARBA00022723"/>
    </source>
</evidence>
<comment type="caution">
    <text evidence="13">The sequence shown here is derived from an EMBL/GenBank/DDBJ whole genome shotgun (WGS) entry which is preliminary data.</text>
</comment>
<dbReference type="InterPro" id="IPR050299">
    <property type="entry name" value="YjjX_NTPase"/>
</dbReference>
<evidence type="ECO:0000259" key="12">
    <source>
        <dbReference type="Pfam" id="PF01931"/>
    </source>
</evidence>
<sequence length="167" mass="17994">MKVAVGSRNPAKIRSVETIVDSIGWEVEGVDVPSHVSPQPFSDDETRKGAYNRAKGCIALGYDIGIGLEGGVEETEEGLFLSNWGSLVTKEGQTYYASGAKILLPDEVSRSVRAGTELGDVMASFTDQQDISKKEGAVGVFSAGYVTRSDMFAHVVKLLVGQYHYDK</sequence>
<comment type="catalytic activity">
    <reaction evidence="11">
        <text>XTP + H2O = XDP + phosphate + H(+)</text>
        <dbReference type="Rhea" id="RHEA:28406"/>
        <dbReference type="ChEBI" id="CHEBI:15377"/>
        <dbReference type="ChEBI" id="CHEBI:15378"/>
        <dbReference type="ChEBI" id="CHEBI:43474"/>
        <dbReference type="ChEBI" id="CHEBI:59884"/>
        <dbReference type="ChEBI" id="CHEBI:61314"/>
        <dbReference type="EC" id="3.6.1.73"/>
    </reaction>
</comment>
<evidence type="ECO:0000256" key="10">
    <source>
        <dbReference type="ARBA" id="ARBA00048174"/>
    </source>
</evidence>
<name>A0ABS9H385_9BACL</name>
<keyword evidence="5" id="KW-0378">Hydrolase</keyword>
<accession>A0ABS9H385</accession>
<dbReference type="EC" id="3.6.1.73" evidence="9"/>
<keyword evidence="4" id="KW-0547">Nucleotide-binding</keyword>
<keyword evidence="3" id="KW-0479">Metal-binding</keyword>
<dbReference type="NCBIfam" id="NF002850">
    <property type="entry name" value="PRK03114.1"/>
    <property type="match status" value="1"/>
</dbReference>
<organism evidence="13 14">
    <name type="scientific">Pseudalkalibacillus berkeleyi</name>
    <dbReference type="NCBI Taxonomy" id="1069813"/>
    <lineage>
        <taxon>Bacteria</taxon>
        <taxon>Bacillati</taxon>
        <taxon>Bacillota</taxon>
        <taxon>Bacilli</taxon>
        <taxon>Bacillales</taxon>
        <taxon>Fictibacillaceae</taxon>
        <taxon>Pseudalkalibacillus</taxon>
    </lineage>
</organism>
<reference evidence="13 14" key="1">
    <citation type="submission" date="2022-01" db="EMBL/GenBank/DDBJ databases">
        <title>Alkalihalobacillus sp. EGI L200015, a novel bacterium isolated from a salt lake sediment.</title>
        <authorList>
            <person name="Gao L."/>
            <person name="Fang B.-Z."/>
            <person name="Li W.-J."/>
        </authorList>
    </citation>
    <scope>NUCLEOTIDE SEQUENCE [LARGE SCALE GENOMIC DNA]</scope>
    <source>
        <strain evidence="13 14">KCTC 12718</strain>
    </source>
</reference>
<evidence type="ECO:0000256" key="11">
    <source>
        <dbReference type="ARBA" id="ARBA00048781"/>
    </source>
</evidence>
<evidence type="ECO:0000256" key="6">
    <source>
        <dbReference type="ARBA" id="ARBA00022842"/>
    </source>
</evidence>
<dbReference type="InterPro" id="IPR029001">
    <property type="entry name" value="ITPase-like_fam"/>
</dbReference>
<dbReference type="Proteomes" id="UP001649381">
    <property type="component" value="Unassembled WGS sequence"/>
</dbReference>
<evidence type="ECO:0000313" key="14">
    <source>
        <dbReference type="Proteomes" id="UP001649381"/>
    </source>
</evidence>